<feature type="transmembrane region" description="Helical" evidence="1">
    <location>
        <begin position="285"/>
        <end position="306"/>
    </location>
</feature>
<dbReference type="PATRIC" id="fig|1227496.3.peg.2295"/>
<keyword evidence="4" id="KW-1185">Reference proteome</keyword>
<feature type="domain" description="Bacterial sugar transferase" evidence="2">
    <location>
        <begin position="280"/>
        <end position="458"/>
    </location>
</feature>
<dbReference type="EMBL" id="AOID01000031">
    <property type="protein sequence ID" value="ELY67058.1"/>
    <property type="molecule type" value="Genomic_DNA"/>
</dbReference>
<feature type="transmembrane region" description="Helical" evidence="1">
    <location>
        <begin position="55"/>
        <end position="71"/>
    </location>
</feature>
<dbReference type="OrthoDB" id="340745at2157"/>
<evidence type="ECO:0000256" key="1">
    <source>
        <dbReference type="SAM" id="Phobius"/>
    </source>
</evidence>
<gene>
    <name evidence="3" type="ORF">C489_11360</name>
</gene>
<feature type="transmembrane region" description="Helical" evidence="1">
    <location>
        <begin position="114"/>
        <end position="134"/>
    </location>
</feature>
<evidence type="ECO:0000259" key="2">
    <source>
        <dbReference type="Pfam" id="PF02397"/>
    </source>
</evidence>
<accession>L9Y2I0</accession>
<sequence>MKTGWRYRILSMAGVCVITAAAALVANHRFPQSLFTTYIPVFNQLSVTVLTGRDLAQALGLSIGFTAMALLPLYKPRPRRHVDIVIFTQKRILVASLGLATLGYFNWSHRLPRATLVMVTVLLAVAIPLWFVVIRRAPSTDPDRIIIIGDDIDQIRRIYQEVSMSFLGYLCPTTVSSPSSGWQVKTISDGGNPVHNLERLGGLSRLDDTLIERDIDTAVLAFRHTDREDFFGALNVCYDHGVRTKVHREYADTILTSENNSGPLVDVDVEPWDFQDYLLKRGFDVTFAVVGMIVFAPLLAFIPVLIKLDSEGPVLYRQERTAGLGGRLTVFKFRTMYPQGESPIPIEDNENDRITRVGRILRKTHLDELPQLWLILVGNMSTVGPRPVWTDEETLLEAETDVWRKRWFVKPGLTGLAQIRGAGSTSPEAKLRSDLEYIRRQSFSLDCYILFKQIWLVVIDIAVFLGITVE</sequence>
<dbReference type="RefSeq" id="WP_006431354.1">
    <property type="nucleotide sequence ID" value="NZ_AOID01000031.1"/>
</dbReference>
<protein>
    <submittedName>
        <fullName evidence="3">Exopolysaccharide biosynthesis polyprenyl glycosylphosphotransferase</fullName>
    </submittedName>
</protein>
<feature type="transmembrane region" description="Helical" evidence="1">
    <location>
        <begin position="92"/>
        <end position="108"/>
    </location>
</feature>
<keyword evidence="3" id="KW-0808">Transferase</keyword>
<dbReference type="STRING" id="1227496.C489_11360"/>
<organism evidence="3 4">
    <name type="scientific">Natrinema versiforme JCM 10478</name>
    <dbReference type="NCBI Taxonomy" id="1227496"/>
    <lineage>
        <taxon>Archaea</taxon>
        <taxon>Methanobacteriati</taxon>
        <taxon>Methanobacteriota</taxon>
        <taxon>Stenosarchaea group</taxon>
        <taxon>Halobacteria</taxon>
        <taxon>Halobacteriales</taxon>
        <taxon>Natrialbaceae</taxon>
        <taxon>Natrinema</taxon>
    </lineage>
</organism>
<comment type="caution">
    <text evidence="3">The sequence shown here is derived from an EMBL/GenBank/DDBJ whole genome shotgun (WGS) entry which is preliminary data.</text>
</comment>
<proteinExistence type="predicted"/>
<dbReference type="PANTHER" id="PTHR30576">
    <property type="entry name" value="COLANIC BIOSYNTHESIS UDP-GLUCOSE LIPID CARRIER TRANSFERASE"/>
    <property type="match status" value="1"/>
</dbReference>
<dbReference type="Pfam" id="PF02397">
    <property type="entry name" value="Bac_transf"/>
    <property type="match status" value="1"/>
</dbReference>
<keyword evidence="1" id="KW-0472">Membrane</keyword>
<reference evidence="3 4" key="1">
    <citation type="journal article" date="2014" name="PLoS Genet.">
        <title>Phylogenetically driven sequencing of extremely halophilic archaea reveals strategies for static and dynamic osmo-response.</title>
        <authorList>
            <person name="Becker E.A."/>
            <person name="Seitzer P.M."/>
            <person name="Tritt A."/>
            <person name="Larsen D."/>
            <person name="Krusor M."/>
            <person name="Yao A.I."/>
            <person name="Wu D."/>
            <person name="Madern D."/>
            <person name="Eisen J.A."/>
            <person name="Darling A.E."/>
            <person name="Facciotti M.T."/>
        </authorList>
    </citation>
    <scope>NUCLEOTIDE SEQUENCE [LARGE SCALE GENOMIC DNA]</scope>
    <source>
        <strain evidence="3 4">JCM 10478</strain>
    </source>
</reference>
<dbReference type="GO" id="GO:0016780">
    <property type="term" value="F:phosphotransferase activity, for other substituted phosphate groups"/>
    <property type="evidence" value="ECO:0007669"/>
    <property type="project" value="TreeGrafter"/>
</dbReference>
<dbReference type="Proteomes" id="UP000011632">
    <property type="component" value="Unassembled WGS sequence"/>
</dbReference>
<dbReference type="InterPro" id="IPR003362">
    <property type="entry name" value="Bact_transf"/>
</dbReference>
<keyword evidence="1" id="KW-1133">Transmembrane helix</keyword>
<evidence type="ECO:0000313" key="4">
    <source>
        <dbReference type="Proteomes" id="UP000011632"/>
    </source>
</evidence>
<dbReference type="PANTHER" id="PTHR30576:SF0">
    <property type="entry name" value="UNDECAPRENYL-PHOSPHATE N-ACETYLGALACTOSAMINYL 1-PHOSPHATE TRANSFERASE-RELATED"/>
    <property type="match status" value="1"/>
</dbReference>
<dbReference type="AlphaFoldDB" id="L9Y2I0"/>
<name>L9Y2I0_9EURY</name>
<evidence type="ECO:0000313" key="3">
    <source>
        <dbReference type="EMBL" id="ELY67058.1"/>
    </source>
</evidence>
<keyword evidence="1" id="KW-0812">Transmembrane</keyword>